<accession>A0A4P9C610</accession>
<dbReference type="AlphaFoldDB" id="A0A4P9C610"/>
<evidence type="ECO:0008006" key="3">
    <source>
        <dbReference type="Google" id="ProtNLM"/>
    </source>
</evidence>
<protein>
    <recommendedName>
        <fullName evidence="3">DUF2479 domain-containing protein</fullName>
    </recommendedName>
</protein>
<dbReference type="EMBL" id="CP029487">
    <property type="protein sequence ID" value="QCT70820.1"/>
    <property type="molecule type" value="Genomic_DNA"/>
</dbReference>
<dbReference type="Gene3D" id="2.60.120.220">
    <property type="entry name" value="Satellite virus coat domain"/>
    <property type="match status" value="1"/>
</dbReference>
<name>A0A4P9C610_EUBML</name>
<sequence>MKIAISNRKIELQYQTVLAVQYDNGTEFVDFVLDRTQYDEDLSDLTPLFLYENAAGGFIDTATKTVTADQIIVRWLIGKHLTNVAGELSFMLVLADCEDITKWQEATRIWQTEKARCTIPPSILGTKPFDPEAPLISQLIALAAQINETIGSADQILQDMTKIKDDAQAIVDNFTAEDVVFTDGQTFQEKYEAGDLDGPPGEQGKEGAGLSILGTLESTAELPVVGEPGRAYMIDGNLYVWTLADSAWTNVGKIKGDAGDTPEIGDNGHWWISGTDTGISATGNKGDKGDTPAIGDNGNWFIGDTDTGFPAAGPPGDPGKSATITVGTVTTGAPGSSAAVTNSGTEAAAILDFVIPQGASGGGTVNSNDILEVGASVVGGWQSVGEEVGTGLEKVEGKYYLNKFTGYLYQYRYNGESGNTEWIWMGSTAGCHLLTGTAITGERPATDSSPSNHLPYADGDLYLNTDTLNLYQYFEDNYGDLYRQWALVTSLDRSPKMLSVASMPASPDPDTWYFIQE</sequence>
<evidence type="ECO:0000313" key="2">
    <source>
        <dbReference type="Proteomes" id="UP000218387"/>
    </source>
</evidence>
<organism evidence="1 2">
    <name type="scientific">Eubacterium maltosivorans</name>
    <dbReference type="NCBI Taxonomy" id="2041044"/>
    <lineage>
        <taxon>Bacteria</taxon>
        <taxon>Bacillati</taxon>
        <taxon>Bacillota</taxon>
        <taxon>Clostridia</taxon>
        <taxon>Eubacteriales</taxon>
        <taxon>Eubacteriaceae</taxon>
        <taxon>Eubacterium</taxon>
    </lineage>
</organism>
<dbReference type="RefSeq" id="WP_096919598.1">
    <property type="nucleotide sequence ID" value="NZ_CP029487.1"/>
</dbReference>
<evidence type="ECO:0000313" key="1">
    <source>
        <dbReference type="EMBL" id="QCT70820.1"/>
    </source>
</evidence>
<dbReference type="KEGG" id="emt:CPZ25_005585"/>
<gene>
    <name evidence="1" type="ORF">CPZ25_005585</name>
</gene>
<dbReference type="Proteomes" id="UP000218387">
    <property type="component" value="Chromosome"/>
</dbReference>
<reference evidence="1 2" key="1">
    <citation type="submission" date="2018-05" db="EMBL/GenBank/DDBJ databases">
        <title>Genome comparison of Eubacterium sp.</title>
        <authorList>
            <person name="Feng Y."/>
            <person name="Sanchez-Andrea I."/>
            <person name="Stams A.J.M."/>
            <person name="De Vos W.M."/>
        </authorList>
    </citation>
    <scope>NUCLEOTIDE SEQUENCE [LARGE SCALE GENOMIC DNA]</scope>
    <source>
        <strain evidence="1 2">YI</strain>
    </source>
</reference>
<keyword evidence="2" id="KW-1185">Reference proteome</keyword>
<proteinExistence type="predicted"/>